<name>A0A078AQS7_STYLE</name>
<gene>
    <name evidence="2" type="primary">Contig7359.g7869</name>
    <name evidence="2" type="ORF">STYLEM_13853</name>
</gene>
<reference evidence="2 3" key="1">
    <citation type="submission" date="2014-06" db="EMBL/GenBank/DDBJ databases">
        <authorList>
            <person name="Swart Estienne"/>
        </authorList>
    </citation>
    <scope>NUCLEOTIDE SEQUENCE [LARGE SCALE GENOMIC DNA]</scope>
    <source>
        <strain evidence="2 3">130c</strain>
    </source>
</reference>
<feature type="transmembrane region" description="Helical" evidence="1">
    <location>
        <begin position="20"/>
        <end position="48"/>
    </location>
</feature>
<organism evidence="2 3">
    <name type="scientific">Stylonychia lemnae</name>
    <name type="common">Ciliate</name>
    <dbReference type="NCBI Taxonomy" id="5949"/>
    <lineage>
        <taxon>Eukaryota</taxon>
        <taxon>Sar</taxon>
        <taxon>Alveolata</taxon>
        <taxon>Ciliophora</taxon>
        <taxon>Intramacronucleata</taxon>
        <taxon>Spirotrichea</taxon>
        <taxon>Stichotrichia</taxon>
        <taxon>Sporadotrichida</taxon>
        <taxon>Oxytrichidae</taxon>
        <taxon>Stylonychinae</taxon>
        <taxon>Stylonychia</taxon>
    </lineage>
</organism>
<keyword evidence="1" id="KW-0812">Transmembrane</keyword>
<dbReference type="InParanoid" id="A0A078AQS7"/>
<keyword evidence="1" id="KW-0472">Membrane</keyword>
<dbReference type="AlphaFoldDB" id="A0A078AQS7"/>
<evidence type="ECO:0000313" key="2">
    <source>
        <dbReference type="EMBL" id="CDW84785.1"/>
    </source>
</evidence>
<evidence type="ECO:0000256" key="1">
    <source>
        <dbReference type="SAM" id="Phobius"/>
    </source>
</evidence>
<proteinExistence type="predicted"/>
<sequence length="201" mass="23816">MTLLGGIFFTSEEVRMNEDALFIIFLLILAQNTFFLTYWVFIMINCLIRQYASFFNKVLGFVNKNIKIDDYEANLKKYFRKNTAAPKLIQKTSLNSLSTPRLKMQQSKKMINTELQNQSKQTKTHFNFLRTKQYLKRKKQSKKKTISDITQKLPNRPSVSFSSRGFLQNNDFQIDNSIELISYRQLIKNEEQLLVDEQEKR</sequence>
<dbReference type="EMBL" id="CCKQ01013149">
    <property type="protein sequence ID" value="CDW84785.1"/>
    <property type="molecule type" value="Genomic_DNA"/>
</dbReference>
<keyword evidence="1" id="KW-1133">Transmembrane helix</keyword>
<accession>A0A078AQS7</accession>
<keyword evidence="3" id="KW-1185">Reference proteome</keyword>
<protein>
    <submittedName>
        <fullName evidence="2">Uncharacterized protein</fullName>
    </submittedName>
</protein>
<dbReference type="Proteomes" id="UP000039865">
    <property type="component" value="Unassembled WGS sequence"/>
</dbReference>
<evidence type="ECO:0000313" key="3">
    <source>
        <dbReference type="Proteomes" id="UP000039865"/>
    </source>
</evidence>